<evidence type="ECO:0000313" key="2">
    <source>
        <dbReference type="EMBL" id="GAU92613.1"/>
    </source>
</evidence>
<name>A0A1D1V1L4_RAMVA</name>
<sequence length="106" mass="12130">MLTVRSLRELNWNERGRSGACCVMTKRPPPILRRLITDVSTCLPRFALVMIFWTSLFSLVRQTDKRLALVSGMSEEPKRFLQEQPPSSHEPLPRAENTSSKVCTDL</sequence>
<dbReference type="AlphaFoldDB" id="A0A1D1V1L4"/>
<organism evidence="2 3">
    <name type="scientific">Ramazzottius varieornatus</name>
    <name type="common">Water bear</name>
    <name type="synonym">Tardigrade</name>
    <dbReference type="NCBI Taxonomy" id="947166"/>
    <lineage>
        <taxon>Eukaryota</taxon>
        <taxon>Metazoa</taxon>
        <taxon>Ecdysozoa</taxon>
        <taxon>Tardigrada</taxon>
        <taxon>Eutardigrada</taxon>
        <taxon>Parachela</taxon>
        <taxon>Hypsibioidea</taxon>
        <taxon>Ramazzottiidae</taxon>
        <taxon>Ramazzottius</taxon>
    </lineage>
</organism>
<dbReference type="EMBL" id="BDGG01000002">
    <property type="protein sequence ID" value="GAU92613.1"/>
    <property type="molecule type" value="Genomic_DNA"/>
</dbReference>
<reference evidence="2 3" key="1">
    <citation type="journal article" date="2016" name="Nat. Commun.">
        <title>Extremotolerant tardigrade genome and improved radiotolerance of human cultured cells by tardigrade-unique protein.</title>
        <authorList>
            <person name="Hashimoto T."/>
            <person name="Horikawa D.D."/>
            <person name="Saito Y."/>
            <person name="Kuwahara H."/>
            <person name="Kozuka-Hata H."/>
            <person name="Shin-I T."/>
            <person name="Minakuchi Y."/>
            <person name="Ohishi K."/>
            <person name="Motoyama A."/>
            <person name="Aizu T."/>
            <person name="Enomoto A."/>
            <person name="Kondo K."/>
            <person name="Tanaka S."/>
            <person name="Hara Y."/>
            <person name="Koshikawa S."/>
            <person name="Sagara H."/>
            <person name="Miura T."/>
            <person name="Yokobori S."/>
            <person name="Miyagawa K."/>
            <person name="Suzuki Y."/>
            <person name="Kubo T."/>
            <person name="Oyama M."/>
            <person name="Kohara Y."/>
            <person name="Fujiyama A."/>
            <person name="Arakawa K."/>
            <person name="Katayama T."/>
            <person name="Toyoda A."/>
            <person name="Kunieda T."/>
        </authorList>
    </citation>
    <scope>NUCLEOTIDE SEQUENCE [LARGE SCALE GENOMIC DNA]</scope>
    <source>
        <strain evidence="2 3">YOKOZUNA-1</strain>
    </source>
</reference>
<feature type="compositionally biased region" description="Polar residues" evidence="1">
    <location>
        <begin position="96"/>
        <end position="106"/>
    </location>
</feature>
<feature type="region of interest" description="Disordered" evidence="1">
    <location>
        <begin position="75"/>
        <end position="106"/>
    </location>
</feature>
<evidence type="ECO:0000256" key="1">
    <source>
        <dbReference type="SAM" id="MobiDB-lite"/>
    </source>
</evidence>
<accession>A0A1D1V1L4</accession>
<protein>
    <submittedName>
        <fullName evidence="2">Uncharacterized protein</fullName>
    </submittedName>
</protein>
<proteinExistence type="predicted"/>
<gene>
    <name evidence="2" type="primary">RvY_04669-1</name>
    <name evidence="2" type="synonym">RvY_04669.1</name>
    <name evidence="2" type="ORF">RvY_04669</name>
</gene>
<evidence type="ECO:0000313" key="3">
    <source>
        <dbReference type="Proteomes" id="UP000186922"/>
    </source>
</evidence>
<keyword evidence="3" id="KW-1185">Reference proteome</keyword>
<dbReference type="Proteomes" id="UP000186922">
    <property type="component" value="Unassembled WGS sequence"/>
</dbReference>
<comment type="caution">
    <text evidence="2">The sequence shown here is derived from an EMBL/GenBank/DDBJ whole genome shotgun (WGS) entry which is preliminary data.</text>
</comment>